<proteinExistence type="predicted"/>
<dbReference type="Gene3D" id="3.40.50.300">
    <property type="entry name" value="P-loop containing nucleotide triphosphate hydrolases"/>
    <property type="match status" value="1"/>
</dbReference>
<evidence type="ECO:0000313" key="3">
    <source>
        <dbReference type="EMBL" id="MFC3103864.1"/>
    </source>
</evidence>
<sequence>MEAAERCYRALKRRDPGYPEALRMRAVLAHQQGRANAAVKLMRRAIEQQPSNPVYHHSLGELLRALGDANTAITAYRRAFVLQPDRVENGLDLGDTLAQTGRSEDALMVYRALLKARPALGEAHARVAALLFERGAPADAGEQLLAWAQQGTEDVESQRDLAAAWAVIGEYERAVRIHDAIRVSNPEDARAYAGLGSMRQSQGRFDESASFLEQALDVDPGLEWVYAALMNNRDYSMAQARVDAMRQRLKDRSLGDEARSHLHFALGHLHDGCGDTAEAFAHFRDGNRLQARRHPFDPAAFGQRIDRITRHLDTAFFAEHRTSGDPSQRPLFIVGMPRSGTSLVEQIVASHPQAHGAGELSDIGRMVRELPAIVGTPSQRYPECLRRLTAEQVITLSQRYLGALSARDPEAQRVTDKMPFNMLWLGLIARLFPNARVIYCRREAMDNCLSCYFQLFNKGLRFSYDLAHLGRVYRQHERLMAHWAACLPLSMLTVDYESLVDDEELEIRRLIDFTGLPWDDACLRFHESSRAVRTASVWQVRQPVYRSSVARWRAYEPWLGDLRDALAAHAPPTG</sequence>
<evidence type="ECO:0000313" key="4">
    <source>
        <dbReference type="Proteomes" id="UP001595462"/>
    </source>
</evidence>
<name>A0ABV7EMF5_9GAMM</name>
<evidence type="ECO:0000256" key="1">
    <source>
        <dbReference type="ARBA" id="ARBA00022679"/>
    </source>
</evidence>
<dbReference type="Pfam" id="PF13469">
    <property type="entry name" value="Sulfotransfer_3"/>
    <property type="match status" value="1"/>
</dbReference>
<organism evidence="3 4">
    <name type="scientific">Salinisphaera aquimarina</name>
    <dbReference type="NCBI Taxonomy" id="2094031"/>
    <lineage>
        <taxon>Bacteria</taxon>
        <taxon>Pseudomonadati</taxon>
        <taxon>Pseudomonadota</taxon>
        <taxon>Gammaproteobacteria</taxon>
        <taxon>Salinisphaerales</taxon>
        <taxon>Salinisphaeraceae</taxon>
        <taxon>Salinisphaera</taxon>
    </lineage>
</organism>
<protein>
    <submittedName>
        <fullName evidence="3">Tetratricopeptide repeat-containing sulfotransferase family protein</fullName>
    </submittedName>
</protein>
<dbReference type="SMART" id="SM00028">
    <property type="entry name" value="TPR"/>
    <property type="match status" value="4"/>
</dbReference>
<dbReference type="RefSeq" id="WP_380689213.1">
    <property type="nucleotide sequence ID" value="NZ_JBHRSS010000003.1"/>
</dbReference>
<dbReference type="InterPro" id="IPR011990">
    <property type="entry name" value="TPR-like_helical_dom_sf"/>
</dbReference>
<dbReference type="InterPro" id="IPR027417">
    <property type="entry name" value="P-loop_NTPase"/>
</dbReference>
<dbReference type="Pfam" id="PF13432">
    <property type="entry name" value="TPR_16"/>
    <property type="match status" value="3"/>
</dbReference>
<dbReference type="SUPFAM" id="SSF48452">
    <property type="entry name" value="TPR-like"/>
    <property type="match status" value="1"/>
</dbReference>
<dbReference type="Gene3D" id="1.25.40.10">
    <property type="entry name" value="Tetratricopeptide repeat domain"/>
    <property type="match status" value="2"/>
</dbReference>
<gene>
    <name evidence="3" type="ORF">ACFOSU_08160</name>
</gene>
<dbReference type="EMBL" id="JBHRSS010000003">
    <property type="protein sequence ID" value="MFC3103864.1"/>
    <property type="molecule type" value="Genomic_DNA"/>
</dbReference>
<dbReference type="InterPro" id="IPR026634">
    <property type="entry name" value="TPST-like"/>
</dbReference>
<reference evidence="4" key="1">
    <citation type="journal article" date="2019" name="Int. J. Syst. Evol. Microbiol.">
        <title>The Global Catalogue of Microorganisms (GCM) 10K type strain sequencing project: providing services to taxonomists for standard genome sequencing and annotation.</title>
        <authorList>
            <consortium name="The Broad Institute Genomics Platform"/>
            <consortium name="The Broad Institute Genome Sequencing Center for Infectious Disease"/>
            <person name="Wu L."/>
            <person name="Ma J."/>
        </authorList>
    </citation>
    <scope>NUCLEOTIDE SEQUENCE [LARGE SCALE GENOMIC DNA]</scope>
    <source>
        <strain evidence="4">KCTC 52640</strain>
    </source>
</reference>
<keyword evidence="2" id="KW-0802">TPR repeat</keyword>
<keyword evidence="4" id="KW-1185">Reference proteome</keyword>
<dbReference type="PROSITE" id="PS50293">
    <property type="entry name" value="TPR_REGION"/>
    <property type="match status" value="1"/>
</dbReference>
<feature type="repeat" description="TPR" evidence="2">
    <location>
        <begin position="189"/>
        <end position="222"/>
    </location>
</feature>
<dbReference type="PROSITE" id="PS50005">
    <property type="entry name" value="TPR"/>
    <property type="match status" value="3"/>
</dbReference>
<dbReference type="PANTHER" id="PTHR12788:SF10">
    <property type="entry name" value="PROTEIN-TYROSINE SULFOTRANSFERASE"/>
    <property type="match status" value="1"/>
</dbReference>
<accession>A0ABV7EMF5</accession>
<comment type="caution">
    <text evidence="3">The sequence shown here is derived from an EMBL/GenBank/DDBJ whole genome shotgun (WGS) entry which is preliminary data.</text>
</comment>
<dbReference type="InterPro" id="IPR019734">
    <property type="entry name" value="TPR_rpt"/>
</dbReference>
<dbReference type="SUPFAM" id="SSF52540">
    <property type="entry name" value="P-loop containing nucleoside triphosphate hydrolases"/>
    <property type="match status" value="1"/>
</dbReference>
<keyword evidence="1" id="KW-0808">Transferase</keyword>
<dbReference type="Proteomes" id="UP001595462">
    <property type="component" value="Unassembled WGS sequence"/>
</dbReference>
<evidence type="ECO:0000256" key="2">
    <source>
        <dbReference type="PROSITE-ProRule" id="PRU00339"/>
    </source>
</evidence>
<feature type="repeat" description="TPR" evidence="2">
    <location>
        <begin position="19"/>
        <end position="52"/>
    </location>
</feature>
<dbReference type="PANTHER" id="PTHR12788">
    <property type="entry name" value="PROTEIN-TYROSINE SULFOTRANSFERASE 2"/>
    <property type="match status" value="1"/>
</dbReference>
<feature type="repeat" description="TPR" evidence="2">
    <location>
        <begin position="53"/>
        <end position="86"/>
    </location>
</feature>